<dbReference type="Proteomes" id="UP000001730">
    <property type="component" value="Plasmid pVSAL840"/>
</dbReference>
<keyword evidence="3" id="KW-1185">Reference proteome</keyword>
<dbReference type="PANTHER" id="PTHR13696">
    <property type="entry name" value="P-LOOP CONTAINING NUCLEOSIDE TRIPHOSPHATE HYDROLASE"/>
    <property type="match status" value="1"/>
</dbReference>
<gene>
    <name evidence="2" type="ordered locus">VSAL_p840_40</name>
</gene>
<dbReference type="HOGENOM" id="CLU_037612_9_2_6"/>
<geneLocation type="plasmid" evidence="2 3">
    <name>pVSAL840</name>
</geneLocation>
<dbReference type="InterPro" id="IPR050678">
    <property type="entry name" value="DNA_Partitioning_ATPase"/>
</dbReference>
<keyword evidence="2" id="KW-0614">Plasmid</keyword>
<feature type="domain" description="AAA" evidence="1">
    <location>
        <begin position="102"/>
        <end position="276"/>
    </location>
</feature>
<dbReference type="KEGG" id="vsa:VSAL_p840_40"/>
<dbReference type="RefSeq" id="WP_012548878.1">
    <property type="nucleotide sequence ID" value="NC_011311.1"/>
</dbReference>
<organism evidence="2 3">
    <name type="scientific">Aliivibrio salmonicida (strain LFI1238)</name>
    <name type="common">Vibrio salmonicida (strain LFI1238)</name>
    <dbReference type="NCBI Taxonomy" id="316275"/>
    <lineage>
        <taxon>Bacteria</taxon>
        <taxon>Pseudomonadati</taxon>
        <taxon>Pseudomonadota</taxon>
        <taxon>Gammaproteobacteria</taxon>
        <taxon>Vibrionales</taxon>
        <taxon>Vibrionaceae</taxon>
        <taxon>Aliivibrio</taxon>
    </lineage>
</organism>
<dbReference type="Gene3D" id="3.40.50.300">
    <property type="entry name" value="P-loop containing nucleotide triphosphate hydrolases"/>
    <property type="match status" value="1"/>
</dbReference>
<evidence type="ECO:0000259" key="1">
    <source>
        <dbReference type="Pfam" id="PF13614"/>
    </source>
</evidence>
<dbReference type="InterPro" id="IPR027417">
    <property type="entry name" value="P-loop_NTPase"/>
</dbReference>
<dbReference type="SUPFAM" id="SSF52540">
    <property type="entry name" value="P-loop containing nucleoside triphosphate hydrolases"/>
    <property type="match status" value="1"/>
</dbReference>
<dbReference type="PANTHER" id="PTHR13696:SF52">
    <property type="entry name" value="PARA FAMILY PROTEIN CT_582"/>
    <property type="match status" value="1"/>
</dbReference>
<accession>B6ET11</accession>
<proteinExistence type="predicted"/>
<name>B6ET11_ALISL</name>
<evidence type="ECO:0000313" key="2">
    <source>
        <dbReference type="EMBL" id="CAQ81899.1"/>
    </source>
</evidence>
<protein>
    <submittedName>
        <fullName evidence="2">Plasmid partition protein A</fullName>
    </submittedName>
</protein>
<reference evidence="2 3" key="1">
    <citation type="journal article" date="2008" name="BMC Genomics">
        <title>The genome sequence of the fish pathogen Aliivibrio salmonicida strain LFI1238 shows extensive evidence of gene decay.</title>
        <authorList>
            <person name="Hjerde E."/>
            <person name="Lorentzen M.S."/>
            <person name="Holden M.T."/>
            <person name="Seeger K."/>
            <person name="Paulsen S."/>
            <person name="Bason N."/>
            <person name="Churcher C."/>
            <person name="Harris D."/>
            <person name="Norbertczak H."/>
            <person name="Quail M.A."/>
            <person name="Sanders S."/>
            <person name="Thurston S."/>
            <person name="Parkhill J."/>
            <person name="Willassen N.P."/>
            <person name="Thomson N.R."/>
        </authorList>
    </citation>
    <scope>NUCLEOTIDE SEQUENCE [LARGE SCALE GENOMIC DNA]</scope>
    <source>
        <strain evidence="2 3">LFI1238</strain>
    </source>
</reference>
<dbReference type="EMBL" id="FM178381">
    <property type="protein sequence ID" value="CAQ81899.1"/>
    <property type="molecule type" value="Genomic_DNA"/>
</dbReference>
<dbReference type="Pfam" id="PF13614">
    <property type="entry name" value="AAA_31"/>
    <property type="match status" value="1"/>
</dbReference>
<evidence type="ECO:0000313" key="3">
    <source>
        <dbReference type="Proteomes" id="UP000001730"/>
    </source>
</evidence>
<dbReference type="AlphaFoldDB" id="B6ET11"/>
<dbReference type="CDD" id="cd02042">
    <property type="entry name" value="ParAB_family"/>
    <property type="match status" value="1"/>
</dbReference>
<sequence>MNQQDTLTTIRSLANVSKRISIAETELKLTGDAPNQLYYRTYNLNEACEACRNVDHRKLKEVLVELGYNPKFCFPIDSLLLEKIRNKLLPERSKKRSTKAVVYAFSNFKGGTCKTTSCVTLATGLCTEIFDRELRVGVIDLDPQGSSTTFLRPNITDDDYSIGEILKQEYELEEGETLARFVNECFLDTQIPNLRILPARPMDRSYEAQVLREQFNAEQTKKHYAPHLELKKIIDAVSEQFDVIMIDCSPNFGTSVIAAHYVATSLIIPVRPSELDKDSSVKYFEFLEDIYSTVLCGFDHNGYDHINVLPTAVNENSSTEITIASTLRIGANNNCFQGNFLHSEAVSNLSARHQTIFGESKSQYNATKKTLQRAQLSTYSLIVALYEQIQSTEFKREA</sequence>
<dbReference type="InterPro" id="IPR025669">
    <property type="entry name" value="AAA_dom"/>
</dbReference>